<evidence type="ECO:0000256" key="6">
    <source>
        <dbReference type="SAM" id="Phobius"/>
    </source>
</evidence>
<dbReference type="AlphaFoldDB" id="A0A5C5G3Z5"/>
<dbReference type="EMBL" id="SOZI01000008">
    <property type="protein sequence ID" value="TNY23808.1"/>
    <property type="molecule type" value="Genomic_DNA"/>
</dbReference>
<keyword evidence="9" id="KW-1185">Reference proteome</keyword>
<dbReference type="STRING" id="5288.A0A5C5G3Z5"/>
<feature type="transmembrane region" description="Helical" evidence="6">
    <location>
        <begin position="190"/>
        <end position="209"/>
    </location>
</feature>
<dbReference type="Pfam" id="PF02544">
    <property type="entry name" value="Steroid_dh"/>
    <property type="match status" value="1"/>
</dbReference>
<dbReference type="GO" id="GO:0016627">
    <property type="term" value="F:oxidoreductase activity, acting on the CH-CH group of donors"/>
    <property type="evidence" value="ECO:0007669"/>
    <property type="project" value="InterPro"/>
</dbReference>
<feature type="transmembrane region" description="Helical" evidence="6">
    <location>
        <begin position="95"/>
        <end position="115"/>
    </location>
</feature>
<comment type="caution">
    <text evidence="8">The sequence shown here is derived from an EMBL/GenBank/DDBJ whole genome shotgun (WGS) entry which is preliminary data.</text>
</comment>
<dbReference type="InterPro" id="IPR001104">
    <property type="entry name" value="3-oxo-5_a-steroid_4-DH_C"/>
</dbReference>
<feature type="domain" description="3-oxo-5-alpha-steroid 4-dehydrogenase C-terminal" evidence="7">
    <location>
        <begin position="190"/>
        <end position="280"/>
    </location>
</feature>
<sequence>MSLVDALRGQYGTVGLFSAVQRLFLSFVPCALAGSFLLDAPFGRFGTWGNALNVSGDWGWLLMEACSPLAFLWSLAAPLTTSPLSHWPPFSPSAILGALSALPPARKVLATLFLVHYANRSVIGTLRNPGRAPMHLVIPLLSALFNLANGGTLGAWLSAGGRAASTATGGTTGLKPPSSSSSSLGSSAPSALFCIGVGLWAAGFAGNIFHDEHLYALKRARRRSLAKGKAKASSSSGKPPAHDRYAIPTRGLYALVSHPSYLCEWLEWAGFLLAALQLAPAPFPSSSSTLSGSGSLRPFEKWYLQPPALFLLQEVAAMLPRARSGHRWYRETFGKEWEDKGARWAVLPGLY</sequence>
<evidence type="ECO:0000256" key="2">
    <source>
        <dbReference type="ARBA" id="ARBA00007742"/>
    </source>
</evidence>
<keyword evidence="5 6" id="KW-0472">Membrane</keyword>
<feature type="transmembrane region" description="Helical" evidence="6">
    <location>
        <begin position="136"/>
        <end position="157"/>
    </location>
</feature>
<reference evidence="8 9" key="1">
    <citation type="submission" date="2019-03" db="EMBL/GenBank/DDBJ databases">
        <title>Rhodosporidium diobovatum UCD-FST 08-225 genome sequencing, assembly, and annotation.</title>
        <authorList>
            <person name="Fakankun I.U."/>
            <person name="Fristensky B."/>
            <person name="Levin D.B."/>
        </authorList>
    </citation>
    <scope>NUCLEOTIDE SEQUENCE [LARGE SCALE GENOMIC DNA]</scope>
    <source>
        <strain evidence="8 9">UCD-FST 08-225</strain>
    </source>
</reference>
<comment type="subcellular location">
    <subcellularLocation>
        <location evidence="1">Membrane</location>
        <topology evidence="1">Multi-pass membrane protein</topology>
    </subcellularLocation>
</comment>
<gene>
    <name evidence="8" type="ORF">DMC30DRAFT_346924</name>
</gene>
<protein>
    <recommendedName>
        <fullName evidence="7">3-oxo-5-alpha-steroid 4-dehydrogenase C-terminal domain-containing protein</fullName>
    </recommendedName>
</protein>
<name>A0A5C5G3Z5_9BASI</name>
<keyword evidence="4 6" id="KW-1133">Transmembrane helix</keyword>
<dbReference type="InterPro" id="IPR039357">
    <property type="entry name" value="SRD5A/TECR"/>
</dbReference>
<evidence type="ECO:0000256" key="4">
    <source>
        <dbReference type="ARBA" id="ARBA00022989"/>
    </source>
</evidence>
<accession>A0A5C5G3Z5</accession>
<organism evidence="8 9">
    <name type="scientific">Rhodotorula diobovata</name>
    <dbReference type="NCBI Taxonomy" id="5288"/>
    <lineage>
        <taxon>Eukaryota</taxon>
        <taxon>Fungi</taxon>
        <taxon>Dikarya</taxon>
        <taxon>Basidiomycota</taxon>
        <taxon>Pucciniomycotina</taxon>
        <taxon>Microbotryomycetes</taxon>
        <taxon>Sporidiobolales</taxon>
        <taxon>Sporidiobolaceae</taxon>
        <taxon>Rhodotorula</taxon>
    </lineage>
</organism>
<dbReference type="Proteomes" id="UP000311382">
    <property type="component" value="Unassembled WGS sequence"/>
</dbReference>
<evidence type="ECO:0000256" key="5">
    <source>
        <dbReference type="ARBA" id="ARBA00023136"/>
    </source>
</evidence>
<dbReference type="GO" id="GO:0016020">
    <property type="term" value="C:membrane"/>
    <property type="evidence" value="ECO:0007669"/>
    <property type="project" value="UniProtKB-SubCell"/>
</dbReference>
<dbReference type="PANTHER" id="PTHR10556">
    <property type="entry name" value="3-OXO-5-ALPHA-STEROID 4-DEHYDROGENASE"/>
    <property type="match status" value="1"/>
</dbReference>
<keyword evidence="3 6" id="KW-0812">Transmembrane</keyword>
<evidence type="ECO:0000313" key="8">
    <source>
        <dbReference type="EMBL" id="TNY23808.1"/>
    </source>
</evidence>
<dbReference type="GO" id="GO:0006629">
    <property type="term" value="P:lipid metabolic process"/>
    <property type="evidence" value="ECO:0007669"/>
    <property type="project" value="InterPro"/>
</dbReference>
<proteinExistence type="inferred from homology"/>
<comment type="similarity">
    <text evidence="2">Belongs to the steroid 5-alpha reductase family.</text>
</comment>
<dbReference type="Gene3D" id="1.20.120.1630">
    <property type="match status" value="1"/>
</dbReference>
<evidence type="ECO:0000256" key="3">
    <source>
        <dbReference type="ARBA" id="ARBA00022692"/>
    </source>
</evidence>
<evidence type="ECO:0000256" key="1">
    <source>
        <dbReference type="ARBA" id="ARBA00004141"/>
    </source>
</evidence>
<dbReference type="PANTHER" id="PTHR10556:SF43">
    <property type="entry name" value="STEROID 5-ALPHA-REDUCTASE DET2"/>
    <property type="match status" value="1"/>
</dbReference>
<dbReference type="PROSITE" id="PS50244">
    <property type="entry name" value="S5A_REDUCTASE"/>
    <property type="match status" value="1"/>
</dbReference>
<evidence type="ECO:0000259" key="7">
    <source>
        <dbReference type="Pfam" id="PF02544"/>
    </source>
</evidence>
<dbReference type="OrthoDB" id="5788137at2759"/>
<evidence type="ECO:0000313" key="9">
    <source>
        <dbReference type="Proteomes" id="UP000311382"/>
    </source>
</evidence>
<feature type="transmembrane region" description="Helical" evidence="6">
    <location>
        <begin position="58"/>
        <end position="75"/>
    </location>
</feature>
<feature type="transmembrane region" description="Helical" evidence="6">
    <location>
        <begin position="20"/>
        <end position="38"/>
    </location>
</feature>